<dbReference type="Gene3D" id="3.30.200.20">
    <property type="entry name" value="Phosphorylase Kinase, domain 1"/>
    <property type="match status" value="1"/>
</dbReference>
<name>A0A7L5EB38_9SPHI</name>
<accession>A0A7L5EB38</accession>
<evidence type="ECO:0000256" key="1">
    <source>
        <dbReference type="ARBA" id="ARBA00009460"/>
    </source>
</evidence>
<dbReference type="AlphaFoldDB" id="A0A7L5EB38"/>
<keyword evidence="2 3" id="KW-0418">Kinase</keyword>
<dbReference type="PANTHER" id="PTHR12149">
    <property type="entry name" value="FRUCTOSAMINE 3 KINASE-RELATED PROTEIN"/>
    <property type="match status" value="1"/>
</dbReference>
<evidence type="ECO:0000313" key="3">
    <source>
        <dbReference type="EMBL" id="QJD98163.1"/>
    </source>
</evidence>
<sequence>MAISRHFTTHLAEQLSAIHQRPVQLTSVSPISGGDINEAYCLHTNTGKYMMKLNSKQAYPGMFACESEGLNAIQSTQTIAVPEVVLQSDFEQDSYLILEWIDATHATPATSRKLGEQLAAMHRHTAGQFGFHQDNYMGSLPQSNRKHDTWRSFFIEERLQPMVQRALNKRLLQNAEANQFEQLYLHLGDWFEEEVPALIHGDLWGGNYLIGADGKPYLIDPAVSYGHREFDLAMTTLFGGYSREFYEGYQNTFPLAQDWEQRSHLWNLYPLLLHLNLFGLGYLSRVKDCLKKYV</sequence>
<keyword evidence="4" id="KW-1185">Reference proteome</keyword>
<evidence type="ECO:0000256" key="2">
    <source>
        <dbReference type="PIRNR" id="PIRNR006221"/>
    </source>
</evidence>
<dbReference type="GO" id="GO:0016301">
    <property type="term" value="F:kinase activity"/>
    <property type="evidence" value="ECO:0007669"/>
    <property type="project" value="UniProtKB-UniRule"/>
</dbReference>
<evidence type="ECO:0000313" key="4">
    <source>
        <dbReference type="Proteomes" id="UP000503278"/>
    </source>
</evidence>
<dbReference type="Pfam" id="PF03881">
    <property type="entry name" value="Fructosamin_kin"/>
    <property type="match status" value="1"/>
</dbReference>
<dbReference type="KEGG" id="mrob:HH214_20930"/>
<dbReference type="Gene3D" id="3.90.1200.10">
    <property type="match status" value="1"/>
</dbReference>
<reference evidence="3 4" key="1">
    <citation type="submission" date="2020-04" db="EMBL/GenBank/DDBJ databases">
        <title>Genome sequencing of novel species.</title>
        <authorList>
            <person name="Heo J."/>
            <person name="Kim S.-J."/>
            <person name="Kim J.-S."/>
            <person name="Hong S.-B."/>
            <person name="Kwon S.-W."/>
        </authorList>
    </citation>
    <scope>NUCLEOTIDE SEQUENCE [LARGE SCALE GENOMIC DNA]</scope>
    <source>
        <strain evidence="3 4">F39-2</strain>
    </source>
</reference>
<gene>
    <name evidence="3" type="ORF">HH214_20930</name>
</gene>
<proteinExistence type="inferred from homology"/>
<comment type="similarity">
    <text evidence="1 2">Belongs to the fructosamine kinase family.</text>
</comment>
<dbReference type="InterPro" id="IPR016477">
    <property type="entry name" value="Fructo-/Ketosamine-3-kinase"/>
</dbReference>
<dbReference type="RefSeq" id="WP_169610905.1">
    <property type="nucleotide sequence ID" value="NZ_CP051682.1"/>
</dbReference>
<organism evidence="3 4">
    <name type="scientific">Mucilaginibacter robiniae</name>
    <dbReference type="NCBI Taxonomy" id="2728022"/>
    <lineage>
        <taxon>Bacteria</taxon>
        <taxon>Pseudomonadati</taxon>
        <taxon>Bacteroidota</taxon>
        <taxon>Sphingobacteriia</taxon>
        <taxon>Sphingobacteriales</taxon>
        <taxon>Sphingobacteriaceae</taxon>
        <taxon>Mucilaginibacter</taxon>
    </lineage>
</organism>
<dbReference type="PANTHER" id="PTHR12149:SF8">
    <property type="entry name" value="PROTEIN-RIBULOSAMINE 3-KINASE"/>
    <property type="match status" value="1"/>
</dbReference>
<dbReference type="PIRSF" id="PIRSF006221">
    <property type="entry name" value="Ketosamine-3-kinase"/>
    <property type="match status" value="1"/>
</dbReference>
<protein>
    <submittedName>
        <fullName evidence="3">Fructosamine kinase family protein</fullName>
    </submittedName>
</protein>
<dbReference type="InterPro" id="IPR011009">
    <property type="entry name" value="Kinase-like_dom_sf"/>
</dbReference>
<dbReference type="EMBL" id="CP051682">
    <property type="protein sequence ID" value="QJD98163.1"/>
    <property type="molecule type" value="Genomic_DNA"/>
</dbReference>
<dbReference type="SUPFAM" id="SSF56112">
    <property type="entry name" value="Protein kinase-like (PK-like)"/>
    <property type="match status" value="1"/>
</dbReference>
<dbReference type="Proteomes" id="UP000503278">
    <property type="component" value="Chromosome"/>
</dbReference>
<keyword evidence="2" id="KW-0808">Transferase</keyword>